<dbReference type="PANTHER" id="PTHR43280">
    <property type="entry name" value="ARAC-FAMILY TRANSCRIPTIONAL REGULATOR"/>
    <property type="match status" value="1"/>
</dbReference>
<evidence type="ECO:0000256" key="3">
    <source>
        <dbReference type="ARBA" id="ARBA00023163"/>
    </source>
</evidence>
<keyword evidence="3" id="KW-0804">Transcription</keyword>
<dbReference type="SUPFAM" id="SSF46689">
    <property type="entry name" value="Homeodomain-like"/>
    <property type="match status" value="2"/>
</dbReference>
<dbReference type="PANTHER" id="PTHR43280:SF28">
    <property type="entry name" value="HTH-TYPE TRANSCRIPTIONAL ACTIVATOR RHAS"/>
    <property type="match status" value="1"/>
</dbReference>
<proteinExistence type="predicted"/>
<protein>
    <submittedName>
        <fullName evidence="5">Transcriptional regulator</fullName>
    </submittedName>
</protein>
<dbReference type="GO" id="GO:0003700">
    <property type="term" value="F:DNA-binding transcription factor activity"/>
    <property type="evidence" value="ECO:0007669"/>
    <property type="project" value="InterPro"/>
</dbReference>
<dbReference type="EMBL" id="CP011388">
    <property type="protein sequence ID" value="ANE45688.1"/>
    <property type="molecule type" value="Genomic_DNA"/>
</dbReference>
<evidence type="ECO:0000256" key="2">
    <source>
        <dbReference type="ARBA" id="ARBA00023125"/>
    </source>
</evidence>
<dbReference type="InterPro" id="IPR018060">
    <property type="entry name" value="HTH_AraC"/>
</dbReference>
<dbReference type="InterPro" id="IPR037923">
    <property type="entry name" value="HTH-like"/>
</dbReference>
<keyword evidence="2" id="KW-0238">DNA-binding</keyword>
<dbReference type="PROSITE" id="PS00041">
    <property type="entry name" value="HTH_ARAC_FAMILY_1"/>
    <property type="match status" value="1"/>
</dbReference>
<sequence length="277" mass="31678">MDQDFMNRFTPRIHDILFRDEEHWRSHAYQVTIHSTRMCNLGFVVRGYGVLEVNGNSYDLGPGCYYQISPPGSSMKFTTNEANPLLYVAVHFDYRLAQWEGMSISSKESGSGIPMPHMLALDPVSGAEEQFRRLHQLWNGKQPGYEWRSRILLMELLGGMEKKQAAPSLAVLRAEEAIRKAIEHIHDHYKQPVNRDQMARICSMSVSYFALLFKKISGYSYVKYVHKVRMDKAKILLLSGLAPISEVASEVGYEDPLYFSKLFTREVGLSPSAYRKG</sequence>
<dbReference type="InterPro" id="IPR009057">
    <property type="entry name" value="Homeodomain-like_sf"/>
</dbReference>
<evidence type="ECO:0000259" key="4">
    <source>
        <dbReference type="PROSITE" id="PS01124"/>
    </source>
</evidence>
<dbReference type="PRINTS" id="PR00032">
    <property type="entry name" value="HTHARAC"/>
</dbReference>
<feature type="domain" description="HTH araC/xylS-type" evidence="4">
    <location>
        <begin position="179"/>
        <end position="277"/>
    </location>
</feature>
<keyword evidence="1" id="KW-0805">Transcription regulation</keyword>
<dbReference type="Proteomes" id="UP000076927">
    <property type="component" value="Chromosome"/>
</dbReference>
<dbReference type="InterPro" id="IPR003313">
    <property type="entry name" value="AraC-bd"/>
</dbReference>
<dbReference type="KEGG" id="pswu:SY83_04545"/>
<keyword evidence="6" id="KW-1185">Reference proteome</keyword>
<organism evidence="5 6">
    <name type="scientific">Paenibacillus swuensis</name>
    <dbReference type="NCBI Taxonomy" id="1178515"/>
    <lineage>
        <taxon>Bacteria</taxon>
        <taxon>Bacillati</taxon>
        <taxon>Bacillota</taxon>
        <taxon>Bacilli</taxon>
        <taxon>Bacillales</taxon>
        <taxon>Paenibacillaceae</taxon>
        <taxon>Paenibacillus</taxon>
    </lineage>
</organism>
<dbReference type="Pfam" id="PF12833">
    <property type="entry name" value="HTH_18"/>
    <property type="match status" value="1"/>
</dbReference>
<dbReference type="SMART" id="SM00342">
    <property type="entry name" value="HTH_ARAC"/>
    <property type="match status" value="1"/>
</dbReference>
<dbReference type="PROSITE" id="PS01124">
    <property type="entry name" value="HTH_ARAC_FAMILY_2"/>
    <property type="match status" value="1"/>
</dbReference>
<dbReference type="InterPro" id="IPR020449">
    <property type="entry name" value="Tscrpt_reg_AraC-type_HTH"/>
</dbReference>
<accession>A0A172TF65</accession>
<dbReference type="InterPro" id="IPR018062">
    <property type="entry name" value="HTH_AraC-typ_CS"/>
</dbReference>
<dbReference type="Gene3D" id="1.10.10.60">
    <property type="entry name" value="Homeodomain-like"/>
    <property type="match status" value="2"/>
</dbReference>
<dbReference type="AlphaFoldDB" id="A0A172TF65"/>
<evidence type="ECO:0000313" key="6">
    <source>
        <dbReference type="Proteomes" id="UP000076927"/>
    </source>
</evidence>
<dbReference type="GO" id="GO:0043565">
    <property type="term" value="F:sequence-specific DNA binding"/>
    <property type="evidence" value="ECO:0007669"/>
    <property type="project" value="InterPro"/>
</dbReference>
<dbReference type="SUPFAM" id="SSF51215">
    <property type="entry name" value="Regulatory protein AraC"/>
    <property type="match status" value="1"/>
</dbReference>
<dbReference type="PATRIC" id="fig|1178515.4.peg.914"/>
<dbReference type="RefSeq" id="WP_068604655.1">
    <property type="nucleotide sequence ID" value="NZ_CP011388.1"/>
</dbReference>
<name>A0A172TF65_9BACL</name>
<evidence type="ECO:0000256" key="1">
    <source>
        <dbReference type="ARBA" id="ARBA00023015"/>
    </source>
</evidence>
<dbReference type="STRING" id="1178515.SY83_04545"/>
<dbReference type="Pfam" id="PF02311">
    <property type="entry name" value="AraC_binding"/>
    <property type="match status" value="1"/>
</dbReference>
<reference evidence="5 6" key="1">
    <citation type="submission" date="2015-01" db="EMBL/GenBank/DDBJ databases">
        <title>Paenibacillus swuensis/DY6/whole genome sequencing.</title>
        <authorList>
            <person name="Kim M.K."/>
            <person name="Srinivasan S."/>
            <person name="Lee J.-J."/>
        </authorList>
    </citation>
    <scope>NUCLEOTIDE SEQUENCE [LARGE SCALE GENOMIC DNA]</scope>
    <source>
        <strain evidence="5 6">DY6</strain>
    </source>
</reference>
<evidence type="ECO:0000313" key="5">
    <source>
        <dbReference type="EMBL" id="ANE45688.1"/>
    </source>
</evidence>
<gene>
    <name evidence="5" type="ORF">SY83_04545</name>
</gene>
<dbReference type="OrthoDB" id="9807321at2"/>